<evidence type="ECO:0000313" key="8">
    <source>
        <dbReference type="Proteomes" id="UP000726737"/>
    </source>
</evidence>
<dbReference type="PANTHER" id="PTHR10496">
    <property type="entry name" value="40S RIBOSOMAL PROTEIN S24"/>
    <property type="match status" value="1"/>
</dbReference>
<feature type="compositionally biased region" description="Basic residues" evidence="5">
    <location>
        <begin position="208"/>
        <end position="232"/>
    </location>
</feature>
<dbReference type="InterPro" id="IPR053709">
    <property type="entry name" value="eRP_eS24_sf"/>
</dbReference>
<evidence type="ECO:0000256" key="5">
    <source>
        <dbReference type="SAM" id="MobiDB-lite"/>
    </source>
</evidence>
<dbReference type="HAMAP" id="MF_00545">
    <property type="entry name" value="Ribosomal_eS24"/>
    <property type="match status" value="1"/>
</dbReference>
<sequence length="232" mass="26641">MPTTFVQIPKISDLHDLVNRAIDDHKGKDIYIYYHATNDPVTGKSWCPDCVRADPVVEEQFADLDDVVLLDVGVGDRLTWKDLNHPYRHDTTMIVKSIPTLVHWKSADSTATIRTRKFLTNRLLARKQMVVDIIHPARANISKDELRDKLAKMYKVDKEVIFCFGFRTAFGGGKSTGFALIYDNLESAKKFEPKYRLVRHGLMEIKKASRKQRKERKNRGKKLRGTKKAKAA</sequence>
<dbReference type="GO" id="GO:0005840">
    <property type="term" value="C:ribosome"/>
    <property type="evidence" value="ECO:0007669"/>
    <property type="project" value="UniProtKB-KW"/>
</dbReference>
<dbReference type="GO" id="GO:0003735">
    <property type="term" value="F:structural constituent of ribosome"/>
    <property type="evidence" value="ECO:0007669"/>
    <property type="project" value="InterPro"/>
</dbReference>
<proteinExistence type="inferred from homology"/>
<dbReference type="GO" id="GO:0006412">
    <property type="term" value="P:translation"/>
    <property type="evidence" value="ECO:0007669"/>
    <property type="project" value="InterPro"/>
</dbReference>
<dbReference type="EMBL" id="JAAAJA010000892">
    <property type="protein sequence ID" value="KAG0248948.1"/>
    <property type="molecule type" value="Genomic_DNA"/>
</dbReference>
<dbReference type="InterPro" id="IPR036249">
    <property type="entry name" value="Thioredoxin-like_sf"/>
</dbReference>
<dbReference type="InterPro" id="IPR012678">
    <property type="entry name" value="Ribosomal_uL23/eL15/eS24_sf"/>
</dbReference>
<evidence type="ECO:0000256" key="3">
    <source>
        <dbReference type="ARBA" id="ARBA00023274"/>
    </source>
</evidence>
<keyword evidence="8" id="KW-1185">Reference proteome</keyword>
<feature type="domain" description="Thioredoxin" evidence="6">
    <location>
        <begin position="24"/>
        <end position="108"/>
    </location>
</feature>
<keyword evidence="2" id="KW-0689">Ribosomal protein</keyword>
<gene>
    <name evidence="7" type="primary">RPS24_2</name>
    <name evidence="7" type="ORF">BG011_009721</name>
</gene>
<dbReference type="Gene3D" id="3.30.70.3370">
    <property type="match status" value="1"/>
</dbReference>
<reference evidence="7" key="1">
    <citation type="journal article" date="2020" name="Fungal Divers.">
        <title>Resolving the Mortierellaceae phylogeny through synthesis of multi-gene phylogenetics and phylogenomics.</title>
        <authorList>
            <person name="Vandepol N."/>
            <person name="Liber J."/>
            <person name="Desiro A."/>
            <person name="Na H."/>
            <person name="Kennedy M."/>
            <person name="Barry K."/>
            <person name="Grigoriev I.V."/>
            <person name="Miller A.N."/>
            <person name="O'Donnell K."/>
            <person name="Stajich J.E."/>
            <person name="Bonito G."/>
        </authorList>
    </citation>
    <scope>NUCLEOTIDE SEQUENCE</scope>
    <source>
        <strain evidence="7">KOD948</strain>
    </source>
</reference>
<dbReference type="SUPFAM" id="SSF52833">
    <property type="entry name" value="Thioredoxin-like"/>
    <property type="match status" value="1"/>
</dbReference>
<evidence type="ECO:0000259" key="6">
    <source>
        <dbReference type="Pfam" id="PF06110"/>
    </source>
</evidence>
<dbReference type="Pfam" id="PF06110">
    <property type="entry name" value="TXD17-like_Trx"/>
    <property type="match status" value="1"/>
</dbReference>
<comment type="similarity">
    <text evidence="1 4">Belongs to the eukaryotic ribosomal protein eS24 family.</text>
</comment>
<organism evidence="7 8">
    <name type="scientific">Mortierella polycephala</name>
    <dbReference type="NCBI Taxonomy" id="41804"/>
    <lineage>
        <taxon>Eukaryota</taxon>
        <taxon>Fungi</taxon>
        <taxon>Fungi incertae sedis</taxon>
        <taxon>Mucoromycota</taxon>
        <taxon>Mortierellomycotina</taxon>
        <taxon>Mortierellomycetes</taxon>
        <taxon>Mortierellales</taxon>
        <taxon>Mortierellaceae</taxon>
        <taxon>Mortierella</taxon>
    </lineage>
</organism>
<evidence type="ECO:0000313" key="7">
    <source>
        <dbReference type="EMBL" id="KAG0248948.1"/>
    </source>
</evidence>
<dbReference type="Pfam" id="PF01282">
    <property type="entry name" value="Ribosomal_S24e"/>
    <property type="match status" value="1"/>
</dbReference>
<name>A0A9P6PLQ8_9FUNG</name>
<dbReference type="InterPro" id="IPR001976">
    <property type="entry name" value="Ribosomal_eS24"/>
</dbReference>
<evidence type="ECO:0000256" key="1">
    <source>
        <dbReference type="ARBA" id="ARBA00009680"/>
    </source>
</evidence>
<evidence type="ECO:0000256" key="2">
    <source>
        <dbReference type="ARBA" id="ARBA00022980"/>
    </source>
</evidence>
<dbReference type="OrthoDB" id="5571754at2759"/>
<dbReference type="GO" id="GO:1990904">
    <property type="term" value="C:ribonucleoprotein complex"/>
    <property type="evidence" value="ECO:0007669"/>
    <property type="project" value="UniProtKB-KW"/>
</dbReference>
<keyword evidence="3" id="KW-0687">Ribonucleoprotein</keyword>
<dbReference type="FunFam" id="3.30.70.3370:FF:000001">
    <property type="entry name" value="40S ribosomal protein S24"/>
    <property type="match status" value="1"/>
</dbReference>
<feature type="region of interest" description="Disordered" evidence="5">
    <location>
        <begin position="206"/>
        <end position="232"/>
    </location>
</feature>
<dbReference type="InterPro" id="IPR010357">
    <property type="entry name" value="TXNDC17_dom"/>
</dbReference>
<comment type="caution">
    <text evidence="7">The sequence shown here is derived from an EMBL/GenBank/DDBJ whole genome shotgun (WGS) entry which is preliminary data.</text>
</comment>
<feature type="non-terminal residue" evidence="7">
    <location>
        <position position="232"/>
    </location>
</feature>
<dbReference type="PROSITE" id="PS00529">
    <property type="entry name" value="RIBOSOMAL_S24E"/>
    <property type="match status" value="1"/>
</dbReference>
<dbReference type="AlphaFoldDB" id="A0A9P6PLQ8"/>
<accession>A0A9P6PLQ8</accession>
<dbReference type="InterPro" id="IPR018098">
    <property type="entry name" value="Ribosomal_eS24_CS"/>
</dbReference>
<evidence type="ECO:0000256" key="4">
    <source>
        <dbReference type="RuleBase" id="RU004383"/>
    </source>
</evidence>
<dbReference type="Proteomes" id="UP000726737">
    <property type="component" value="Unassembled WGS sequence"/>
</dbReference>
<dbReference type="SUPFAM" id="SSF54189">
    <property type="entry name" value="Ribosomal proteins S24e, L23 and L15e"/>
    <property type="match status" value="1"/>
</dbReference>
<protein>
    <recommendedName>
        <fullName evidence="4">40S ribosomal protein S24</fullName>
    </recommendedName>
</protein>